<feature type="compositionally biased region" description="Polar residues" evidence="1">
    <location>
        <begin position="1"/>
        <end position="10"/>
    </location>
</feature>
<evidence type="ECO:0000313" key="2">
    <source>
        <dbReference type="EMBL" id="CUX66327.1"/>
    </source>
</evidence>
<name>A0ABM9VNW0_9HYPH</name>
<keyword evidence="3" id="KW-1185">Reference proteome</keyword>
<proteinExistence type="predicted"/>
<dbReference type="Proteomes" id="UP000191812">
    <property type="component" value="Unassembled WGS sequence"/>
</dbReference>
<evidence type="ECO:0000313" key="3">
    <source>
        <dbReference type="Proteomes" id="UP000191812"/>
    </source>
</evidence>
<dbReference type="EMBL" id="FBWH01000048">
    <property type="protein sequence ID" value="CUX66327.1"/>
    <property type="molecule type" value="Genomic_DNA"/>
</dbReference>
<reference evidence="2 3" key="1">
    <citation type="submission" date="2016-01" db="EMBL/GenBank/DDBJ databases">
        <authorList>
            <person name="Regsiter A."/>
            <person name="william w."/>
        </authorList>
    </citation>
    <scope>NUCLEOTIDE SEQUENCE [LARGE SCALE GENOMIC DNA]</scope>
    <source>
        <strain evidence="2 3">CFBP 6927</strain>
    </source>
</reference>
<gene>
    <name evidence="2" type="ORF">AGR13a_Lc90414</name>
</gene>
<sequence length="57" mass="5746">MALSSCSLHTGPSPLDPDGAGRPAQMGAIISGTYLQDSYLSAIASKNPVMVSLKPAA</sequence>
<feature type="region of interest" description="Disordered" evidence="1">
    <location>
        <begin position="1"/>
        <end position="24"/>
    </location>
</feature>
<organism evidence="2 3">
    <name type="scientific">Agrobacterium genomosp. 13 str. CFBP 6927</name>
    <dbReference type="NCBI Taxonomy" id="1183428"/>
    <lineage>
        <taxon>Bacteria</taxon>
        <taxon>Pseudomonadati</taxon>
        <taxon>Pseudomonadota</taxon>
        <taxon>Alphaproteobacteria</taxon>
        <taxon>Hyphomicrobiales</taxon>
        <taxon>Rhizobiaceae</taxon>
        <taxon>Rhizobium/Agrobacterium group</taxon>
        <taxon>Agrobacterium</taxon>
        <taxon>Agrobacterium tumefaciens complex</taxon>
    </lineage>
</organism>
<evidence type="ECO:0000256" key="1">
    <source>
        <dbReference type="SAM" id="MobiDB-lite"/>
    </source>
</evidence>
<comment type="caution">
    <text evidence="2">The sequence shown here is derived from an EMBL/GenBank/DDBJ whole genome shotgun (WGS) entry which is preliminary data.</text>
</comment>
<protein>
    <submittedName>
        <fullName evidence="2">Uncharacterized protein</fullName>
    </submittedName>
</protein>
<accession>A0ABM9VNW0</accession>